<feature type="transmembrane region" description="Helical" evidence="1">
    <location>
        <begin position="81"/>
        <end position="99"/>
    </location>
</feature>
<dbReference type="RefSeq" id="WP_156288116.1">
    <property type="nucleotide sequence ID" value="NZ_CP046509.1"/>
</dbReference>
<name>A0A6I6EML7_9GAMM</name>
<proteinExistence type="predicted"/>
<reference evidence="2 3" key="1">
    <citation type="submission" date="2019-12" db="EMBL/GenBank/DDBJ databases">
        <title>Erwinia sp. nov., isolated from droppings of birds in the Qinghai-Tiebt plateau of China.</title>
        <authorList>
            <person name="Ge Y."/>
        </authorList>
    </citation>
    <scope>NUCLEOTIDE SEQUENCE [LARGE SCALE GENOMIC DNA]</scope>
    <source>
        <strain evidence="2 3">J780</strain>
    </source>
</reference>
<keyword evidence="1" id="KW-0472">Membrane</keyword>
<dbReference type="EMBL" id="CP046509">
    <property type="protein sequence ID" value="QGU89415.1"/>
    <property type="molecule type" value="Genomic_DNA"/>
</dbReference>
<accession>A0A6I6EML7</accession>
<dbReference type="AlphaFoldDB" id="A0A6I6EML7"/>
<keyword evidence="1" id="KW-1133">Transmembrane helix</keyword>
<sequence length="134" mass="15733">MDARKLILTNGFTLRELLRLKTQYLSKKRIVYGRIQKVTEDESFDKFILLIADLSSSGYFIFNFTLCFITVGTFFTDDEKAGLLMLSICLFYGFVAFIYRVKVSRLSFVIVIKLALLRLRMRWYKISPPQIMDD</sequence>
<gene>
    <name evidence="2" type="ORF">GN242_20395</name>
</gene>
<evidence type="ECO:0000256" key="1">
    <source>
        <dbReference type="SAM" id="Phobius"/>
    </source>
</evidence>
<dbReference type="KEGG" id="erwi:GN242_20395"/>
<evidence type="ECO:0000313" key="2">
    <source>
        <dbReference type="EMBL" id="QGU89415.1"/>
    </source>
</evidence>
<dbReference type="Proteomes" id="UP000424752">
    <property type="component" value="Chromosome"/>
</dbReference>
<evidence type="ECO:0000313" key="3">
    <source>
        <dbReference type="Proteomes" id="UP000424752"/>
    </source>
</evidence>
<organism evidence="2 3">
    <name type="scientific">Erwinia sorbitola</name>
    <dbReference type="NCBI Taxonomy" id="2681984"/>
    <lineage>
        <taxon>Bacteria</taxon>
        <taxon>Pseudomonadati</taxon>
        <taxon>Pseudomonadota</taxon>
        <taxon>Gammaproteobacteria</taxon>
        <taxon>Enterobacterales</taxon>
        <taxon>Erwiniaceae</taxon>
        <taxon>Erwinia</taxon>
    </lineage>
</organism>
<feature type="transmembrane region" description="Helical" evidence="1">
    <location>
        <begin position="47"/>
        <end position="75"/>
    </location>
</feature>
<protein>
    <submittedName>
        <fullName evidence="2">Uncharacterized protein</fullName>
    </submittedName>
</protein>
<keyword evidence="1" id="KW-0812">Transmembrane</keyword>